<protein>
    <submittedName>
        <fullName evidence="2">Uncharacterized protein</fullName>
    </submittedName>
</protein>
<evidence type="ECO:0000256" key="1">
    <source>
        <dbReference type="SAM" id="MobiDB-lite"/>
    </source>
</evidence>
<organism evidence="2 3">
    <name type="scientific">Molorchus minor</name>
    <dbReference type="NCBI Taxonomy" id="1323400"/>
    <lineage>
        <taxon>Eukaryota</taxon>
        <taxon>Metazoa</taxon>
        <taxon>Ecdysozoa</taxon>
        <taxon>Arthropoda</taxon>
        <taxon>Hexapoda</taxon>
        <taxon>Insecta</taxon>
        <taxon>Pterygota</taxon>
        <taxon>Neoptera</taxon>
        <taxon>Endopterygota</taxon>
        <taxon>Coleoptera</taxon>
        <taxon>Polyphaga</taxon>
        <taxon>Cucujiformia</taxon>
        <taxon>Chrysomeloidea</taxon>
        <taxon>Cerambycidae</taxon>
        <taxon>Lamiinae</taxon>
        <taxon>Monochamini</taxon>
        <taxon>Molorchus</taxon>
    </lineage>
</organism>
<feature type="compositionally biased region" description="Polar residues" evidence="1">
    <location>
        <begin position="134"/>
        <end position="152"/>
    </location>
</feature>
<reference evidence="2" key="1">
    <citation type="journal article" date="2023" name="Insect Mol. Biol.">
        <title>Genome sequencing provides insights into the evolution of gene families encoding plant cell wall-degrading enzymes in longhorned beetles.</title>
        <authorList>
            <person name="Shin N.R."/>
            <person name="Okamura Y."/>
            <person name="Kirsch R."/>
            <person name="Pauchet Y."/>
        </authorList>
    </citation>
    <scope>NUCLEOTIDE SEQUENCE</scope>
    <source>
        <strain evidence="2">MMC_N1</strain>
    </source>
</reference>
<feature type="compositionally biased region" description="Basic and acidic residues" evidence="1">
    <location>
        <begin position="121"/>
        <end position="133"/>
    </location>
</feature>
<dbReference type="Proteomes" id="UP001162164">
    <property type="component" value="Unassembled WGS sequence"/>
</dbReference>
<name>A0ABQ9K491_9CUCU</name>
<sequence length="346" mass="40275">MHHEDYNIDTPSNSCSCKGDSRNIGGYKGAYKKCCLGGNTCYCREKRVKKPTLISRPNTCPRWDKAQERVPKQDNLHRTCLCRDDTVKSTDSEELLKRHLEKSDKGRCTCLKYSKQRRDYETYRKQQDRENRESLSTPLGTKTVPETHTASLGSDYEAFSEQQDRQDKESLATLLGTRTIADTHTAASETQTSLNLEDLIKFRKEHYFETHSTKKLESDKDTRIPEHTRRQVSENKLDRRMLSEPRTIMEPYGRSRCQVCNVPKDQCLGTSDRYKDVVCPCDVNESKVEFNLTDKDLERYGGFIGRFRRPLYFNTLALRQQRMLRYRHKIEAPPAYLYLLLVISGV</sequence>
<dbReference type="EMBL" id="JAPWTJ010000018">
    <property type="protein sequence ID" value="KAJ8985243.1"/>
    <property type="molecule type" value="Genomic_DNA"/>
</dbReference>
<gene>
    <name evidence="2" type="ORF">NQ317_018273</name>
</gene>
<keyword evidence="3" id="KW-1185">Reference proteome</keyword>
<feature type="region of interest" description="Disordered" evidence="1">
    <location>
        <begin position="121"/>
        <end position="152"/>
    </location>
</feature>
<accession>A0ABQ9K491</accession>
<evidence type="ECO:0000313" key="2">
    <source>
        <dbReference type="EMBL" id="KAJ8985243.1"/>
    </source>
</evidence>
<comment type="caution">
    <text evidence="2">The sequence shown here is derived from an EMBL/GenBank/DDBJ whole genome shotgun (WGS) entry which is preliminary data.</text>
</comment>
<proteinExistence type="predicted"/>
<evidence type="ECO:0000313" key="3">
    <source>
        <dbReference type="Proteomes" id="UP001162164"/>
    </source>
</evidence>